<feature type="compositionally biased region" description="Basic residues" evidence="20">
    <location>
        <begin position="77"/>
        <end position="86"/>
    </location>
</feature>
<dbReference type="GO" id="GO:0120009">
    <property type="term" value="P:intermembrane lipid transfer"/>
    <property type="evidence" value="ECO:0007669"/>
    <property type="project" value="UniProtKB-ARBA"/>
</dbReference>
<feature type="compositionally biased region" description="Polar residues" evidence="20">
    <location>
        <begin position="1597"/>
        <end position="1613"/>
    </location>
</feature>
<dbReference type="EMBL" id="JAPMSZ010000001">
    <property type="protein sequence ID" value="KAJ5114636.1"/>
    <property type="molecule type" value="Genomic_DNA"/>
</dbReference>
<comment type="caution">
    <text evidence="23">The sequence shown here is derived from an EMBL/GenBank/DDBJ whole genome shotgun (WGS) entry which is preliminary data.</text>
</comment>
<dbReference type="InterPro" id="IPR041692">
    <property type="entry name" value="HHH_9"/>
</dbReference>
<dbReference type="FunFam" id="1.10.3500.10:FF:000005">
    <property type="entry name" value="Transcription elongation factor Spt6"/>
    <property type="match status" value="1"/>
</dbReference>
<dbReference type="Pfam" id="PF17674">
    <property type="entry name" value="HHH_9"/>
    <property type="match status" value="1"/>
</dbReference>
<dbReference type="CDD" id="cd13289">
    <property type="entry name" value="PH_Osh3p_yeast"/>
    <property type="match status" value="1"/>
</dbReference>
<keyword evidence="15" id="KW-0539">Nucleus</keyword>
<dbReference type="Gene3D" id="3.30.420.140">
    <property type="entry name" value="YqgF/RNase H-like domain"/>
    <property type="match status" value="1"/>
</dbReference>
<dbReference type="PROSITE" id="PS50003">
    <property type="entry name" value="PH_DOMAIN"/>
    <property type="match status" value="1"/>
</dbReference>
<dbReference type="Gene3D" id="1.10.150.850">
    <property type="entry name" value="Spt6, helix-hairpin-helix domain"/>
    <property type="match status" value="1"/>
</dbReference>
<dbReference type="GO" id="GO:0034728">
    <property type="term" value="P:nucleosome organization"/>
    <property type="evidence" value="ECO:0007669"/>
    <property type="project" value="TreeGrafter"/>
</dbReference>
<dbReference type="Pfam" id="PF21710">
    <property type="entry name" value="Spt6_S1"/>
    <property type="match status" value="1"/>
</dbReference>
<feature type="region of interest" description="Disordered" evidence="20">
    <location>
        <begin position="1786"/>
        <end position="1869"/>
    </location>
</feature>
<dbReference type="OrthoDB" id="995477at2759"/>
<dbReference type="GO" id="GO:0042393">
    <property type="term" value="F:histone binding"/>
    <property type="evidence" value="ECO:0007669"/>
    <property type="project" value="TreeGrafter"/>
</dbReference>
<dbReference type="SUPFAM" id="SSF47781">
    <property type="entry name" value="RuvA domain 2-like"/>
    <property type="match status" value="2"/>
</dbReference>
<dbReference type="GO" id="GO:0140673">
    <property type="term" value="P:transcription elongation-coupled chromatin remodeling"/>
    <property type="evidence" value="ECO:0007669"/>
    <property type="project" value="InterPro"/>
</dbReference>
<dbReference type="CDD" id="cd09928">
    <property type="entry name" value="SH2_Cterm_SPT6_like"/>
    <property type="match status" value="1"/>
</dbReference>
<evidence type="ECO:0000313" key="23">
    <source>
        <dbReference type="EMBL" id="KAJ5114636.1"/>
    </source>
</evidence>
<gene>
    <name evidence="23" type="ORF">NUU61_000395</name>
</gene>
<proteinExistence type="inferred from homology"/>
<dbReference type="FunFam" id="1.10.10.650:FF:000004">
    <property type="entry name" value="Transcription elongation factor Spt6"/>
    <property type="match status" value="1"/>
</dbReference>
<dbReference type="InterPro" id="IPR036598">
    <property type="entry name" value="GOLD_dom_sf"/>
</dbReference>
<evidence type="ECO:0000313" key="24">
    <source>
        <dbReference type="Proteomes" id="UP001141434"/>
    </source>
</evidence>
<dbReference type="FunFam" id="2.40.160.120:FF:000013">
    <property type="entry name" value="Oxysterol binding protein"/>
    <property type="match status" value="1"/>
</dbReference>
<comment type="similarity">
    <text evidence="4">Belongs to the OSBP family.</text>
</comment>
<dbReference type="InterPro" id="IPR032706">
    <property type="entry name" value="Spt6_HHH"/>
</dbReference>
<dbReference type="GO" id="GO:0031491">
    <property type="term" value="F:nucleosome binding"/>
    <property type="evidence" value="ECO:0007669"/>
    <property type="project" value="TreeGrafter"/>
</dbReference>
<dbReference type="Pfam" id="PF14641">
    <property type="entry name" value="HTH_44"/>
    <property type="match status" value="1"/>
</dbReference>
<keyword evidence="10" id="KW-0597">Phosphoprotein</keyword>
<dbReference type="Gene3D" id="2.60.120.680">
    <property type="entry name" value="GOLD domain"/>
    <property type="match status" value="1"/>
</dbReference>
<dbReference type="Gene3D" id="1.10.10.650">
    <property type="entry name" value="RuvA domain 2-like"/>
    <property type="match status" value="1"/>
</dbReference>
<evidence type="ECO:0000256" key="4">
    <source>
        <dbReference type="ARBA" id="ARBA00008842"/>
    </source>
</evidence>
<dbReference type="FunFam" id="3.30.505.10:FF:000056">
    <property type="entry name" value="Transcription elongation factor Spt6"/>
    <property type="match status" value="1"/>
</dbReference>
<dbReference type="SMART" id="SM00252">
    <property type="entry name" value="SH2"/>
    <property type="match status" value="1"/>
</dbReference>
<dbReference type="InterPro" id="IPR028231">
    <property type="entry name" value="Spt6_YqgF"/>
</dbReference>
<dbReference type="Pfam" id="PF14635">
    <property type="entry name" value="HHH_7"/>
    <property type="match status" value="1"/>
</dbReference>
<dbReference type="InterPro" id="IPR037239">
    <property type="entry name" value="OSBP_sf"/>
</dbReference>
<evidence type="ECO:0000256" key="16">
    <source>
        <dbReference type="ARBA" id="ARBA00029871"/>
    </source>
</evidence>
<dbReference type="Gene3D" id="2.40.160.120">
    <property type="match status" value="1"/>
</dbReference>
<dbReference type="FunFam" id="3.30.505.10:FF:000065">
    <property type="entry name" value="Transcription elongation factor SPT6"/>
    <property type="match status" value="1"/>
</dbReference>
<evidence type="ECO:0000256" key="20">
    <source>
        <dbReference type="SAM" id="MobiDB-lite"/>
    </source>
</evidence>
<dbReference type="InterPro" id="IPR041680">
    <property type="entry name" value="PH_8"/>
</dbReference>
<keyword evidence="7" id="KW-0813">Transport</keyword>
<dbReference type="FunFam" id="2.30.29.30:FF:000369">
    <property type="entry name" value="Oxysterol binding protein"/>
    <property type="match status" value="1"/>
</dbReference>
<feature type="compositionally biased region" description="Acidic residues" evidence="20">
    <location>
        <begin position="11"/>
        <end position="27"/>
    </location>
</feature>
<evidence type="ECO:0000256" key="3">
    <source>
        <dbReference type="ARBA" id="ARBA00004496"/>
    </source>
</evidence>
<dbReference type="InterPro" id="IPR011993">
    <property type="entry name" value="PH-like_dom_sf"/>
</dbReference>
<dbReference type="Gene3D" id="3.30.505.10">
    <property type="entry name" value="SH2 domain"/>
    <property type="match status" value="2"/>
</dbReference>
<feature type="region of interest" description="Disordered" evidence="20">
    <location>
        <begin position="1490"/>
        <end position="1526"/>
    </location>
</feature>
<dbReference type="Pfam" id="PF22706">
    <property type="entry name" value="Tex_central_region"/>
    <property type="match status" value="1"/>
</dbReference>
<dbReference type="GO" id="GO:0005737">
    <property type="term" value="C:cytoplasm"/>
    <property type="evidence" value="ECO:0007669"/>
    <property type="project" value="UniProtKB-SubCell"/>
</dbReference>
<dbReference type="GO" id="GO:0008289">
    <property type="term" value="F:lipid binding"/>
    <property type="evidence" value="ECO:0007669"/>
    <property type="project" value="UniProtKB-KW"/>
</dbReference>
<feature type="compositionally biased region" description="Acidic residues" evidence="20">
    <location>
        <begin position="163"/>
        <end position="178"/>
    </location>
</feature>
<dbReference type="InterPro" id="IPR049540">
    <property type="entry name" value="Spt6-like_S1"/>
</dbReference>
<dbReference type="InterPro" id="IPR012337">
    <property type="entry name" value="RNaseH-like_sf"/>
</dbReference>
<dbReference type="InterPro" id="IPR036860">
    <property type="entry name" value="SH2_dom_sf"/>
</dbReference>
<dbReference type="Pfam" id="PF15409">
    <property type="entry name" value="PH_8"/>
    <property type="match status" value="1"/>
</dbReference>
<evidence type="ECO:0000256" key="17">
    <source>
        <dbReference type="ARBA" id="ARBA00070625"/>
    </source>
</evidence>
<dbReference type="FunFam" id="1.10.150.850:FF:000001">
    <property type="entry name" value="Transcription elongation factor spt6"/>
    <property type="match status" value="1"/>
</dbReference>
<feature type="domain" description="GOLD" evidence="22">
    <location>
        <begin position="1439"/>
        <end position="1586"/>
    </location>
</feature>
<dbReference type="InterPro" id="IPR023323">
    <property type="entry name" value="Tex-like_dom_sf"/>
</dbReference>
<dbReference type="RefSeq" id="XP_056515829.1">
    <property type="nucleotide sequence ID" value="XM_056650979.1"/>
</dbReference>
<dbReference type="InterPro" id="IPR028088">
    <property type="entry name" value="Spt6_HTH_DNA-bd_dom"/>
</dbReference>
<keyword evidence="11" id="KW-0727">SH2 domain</keyword>
<feature type="region of interest" description="Disordered" evidence="20">
    <location>
        <begin position="1901"/>
        <end position="1930"/>
    </location>
</feature>
<sequence length="2400" mass="270386">MSLRDLVEGEAMLEDEENDAGAPDDYDGEVHQGAGTVNHYNDSSEEDDEEEDDEEAARAVREGFIVDEDEEIEERAHRRREKKRSRPREEEHLDEEDLELIGEHVPGLKRGAAAESKYKRLKRGKDRDQRQPSQGIDDIFNSDEEEEAQQYGRPGQRRGLRDEMDDFIEEDTFSDEEGQMQRDDIEVAPPVRAGMPGLGATEAAGLDENALEDMRAAFGDGTEYDFALQLEDQEDEEKQDEERHLDLKDVFEPSELAERMLTEEDNQIRLLDEPERHQVARQPYRHVTLSEDQFREEAVWISNLMLLKKRIEPELREPFQRSVAKMLEFLVTDDWEVPFIFQHRKDYMIHAVKEPADGADPADESAQYSIRAEKLLNMTDLWDIFDHDLKFRALVDKRSTIQKTYDSLQNLFNVDDANVEELLTVAATMEELQDVQDYMHFQYSSQLRDMSMVNGEANGEPHRRKAAGKSFFERVRNGKAYGLVRAFGITADAFAQNASKEGRRQYTEDPGDRPEELADQFVDNDFSNSSHVLKAAKSTFAEELVLSPKMRKVIRQAYYMNGVVDCFRTEKGLRRIDEQHPYHEFKYLRNQQLSDIARRPEMFLRMLKAEEEGLVDVRVRFENFEQFRQRLYSDIESDNYSELADAWNRVRRDVLDLALGKLERLINRSVKENIRQECENHVAKECREAFSQRLDQAAYKPKGMVLGTVPRVLALSTGSGTVGRDPIHWAYTEEDGRVLENGKFTDLSLGDETRGIRDGEHVAAFVDLVDRRRPDVIGVSGMTPETRRLYKLLSEIIDQKDLRGAPFTDDHDEEISDRLEVVVVNDEVARLYHNSPRARRDNPGFGPLTHYCVALGRYLQSPLKEYASLGRDIVSIQFKPGQQLVSQELLLKQLETALVDMVNLVGVDLNEAVSDTATANLLPYVCGLGPRKAAHLLKIVNMNGGVVNNRVELLGVNAQYPAMGVKVWNNCASFVYIDFENADPDADPLDNTRVHPEDYDIARKMAADALELDEEDIKAETDENGSGAIVRKLFREEAQDRVNDLILEEYAEQLEKNLNQRKRATLETIRAELQQPYEELRKQFVFLSTDDIFTMLTGETLDSLTPGMVVPIAIKRVFEDHIDAKLDCGVDALVAETELGVPYDIPVRTAYAVHQTVPAKILFLNRKSFTCNVSLREDQVSHPARPNQDHGFGDWDDLQERKDRESLQEKEQGGGQAMRVIKHPLFRPFNSTQAEEFLGSQSRGDVVIRPSSRGPDHLAVTWKVAHGVYQHIDVLELDKENEFSVGRVLKVGGRYTYSDLDDLIVNHVKAMAKKVDEMMLSEKYQDGSKAETDQWLDTYTKANPRRSAYAFCINSKYPGYFYLCFKAGEHSRLQNWPVKVIPQGYELQKNPYPDMQALCNGFKLMFTNMQARSRNSTRAQRVYTIRHVVRLCPPHQPATMAAMEELEIHSKSYFVRWINVSANHTISWSIQPHKKSVNFGIFKHPGQSTVLSSHLPSSDSHSTDSNENLPATASNANSRNNTQSSVTEKLTAIGLKPIKWIGKCEADKISQGTYDVQANDGGNYALVFDNTFSKQISKTVTLVLLVYPTGLQPQGSAAIATSRSQPEGSTDSLPQPARGRGNSRATLNAQQSDTSASSTVHTGLLQKRRRKRHQGWARRFFSLDFISCTLSYYHDRNSSALRGAIPLSLAAVATNEKSREISIDSGTEIWHLRASSDQDFVAWKRALEKASSQETPDQTDVAPVGAPELRLYTPSQPSPAEEHEWTQVESLVSQVSGSRDAVRRLARDTDPKYLAAPLPSPLERPRGRSPSPHPANEAPSEDVKRPFWKRKTSTHSNSGPKRPAPVTFNSSSSQLAVPGAESIGKPASVASNTDHADGIHENLMAVLRDLDNVVSEFSTLISESKQRRHPPRLTAQSRAAQSRRSMESDVSQEFFDAMDGGVASPLLTIQDSDEEEAEGDRAGAVAENVSDDAPSDSDEEPDPAARVNSSIASPLFPARPKSLAPLPLDPVRRRANITAPTVLPPSLIGFLRKNVGKDLSQISMPVSANEPLSLLQRAAEIVEYSSLLDKTTQVSDSAERLMYVTAFALSSLSNNRVRERAIRKPFNPMLGETYELVREDHGFRFIAEKVSHRPVQLAYQADSRDWSLAQSPMPSQKFWGKSAEITTEGRVRVILHATGERFSWTPASSFLRNIIAGEKYVEPVGELTITNETTGHRSISTFKAGGMFSGRSEEVSTRTVDSYNQSLPLGLSGSWPTSLTLTRNGNPTGQTLWTAGSLVPSAPKHYGLTSFAAALNEITPIEQNRLPATDSRLRPDQRALEDGDLDRAEEVKVQLEEGQRARRREMEVNGESWTPRWFTRASDESDGESVWRLKGGKDGYWDERARGSWTGVVPVFENDD</sequence>
<dbReference type="SUPFAM" id="SSF144000">
    <property type="entry name" value="Oxysterol-binding protein-like"/>
    <property type="match status" value="1"/>
</dbReference>
<keyword evidence="9" id="KW-0963">Cytoplasm</keyword>
<keyword evidence="12" id="KW-0445">Lipid transport</keyword>
<feature type="compositionally biased region" description="Acidic residues" evidence="20">
    <location>
        <begin position="43"/>
        <end position="55"/>
    </location>
</feature>
<evidence type="ECO:0000256" key="15">
    <source>
        <dbReference type="ARBA" id="ARBA00023242"/>
    </source>
</evidence>
<feature type="compositionally biased region" description="Polar residues" evidence="20">
    <location>
        <begin position="1914"/>
        <end position="1930"/>
    </location>
</feature>
<feature type="region of interest" description="Disordered" evidence="20">
    <location>
        <begin position="1728"/>
        <end position="1764"/>
    </location>
</feature>
<dbReference type="FunFam" id="1.10.10.2740:FF:000002">
    <property type="entry name" value="Transcription elongation factor Spt6"/>
    <property type="match status" value="1"/>
</dbReference>
<keyword evidence="24" id="KW-1185">Reference proteome</keyword>
<protein>
    <recommendedName>
        <fullName evidence="6">Transcription elongation factor SPT6</fullName>
    </recommendedName>
    <alternativeName>
        <fullName evidence="16 18">Chromatin Elongation factor SPT6</fullName>
    </alternativeName>
    <alternativeName>
        <fullName evidence="17">Transcription elongation factor spt6</fullName>
    </alternativeName>
</protein>
<evidence type="ECO:0000256" key="10">
    <source>
        <dbReference type="ARBA" id="ARBA00022553"/>
    </source>
</evidence>
<dbReference type="Proteomes" id="UP001141434">
    <property type="component" value="Unassembled WGS sequence"/>
</dbReference>
<reference evidence="23" key="2">
    <citation type="journal article" date="2023" name="IMA Fungus">
        <title>Comparative genomic study of the Penicillium genus elucidates a diverse pangenome and 15 lateral gene transfer events.</title>
        <authorList>
            <person name="Petersen C."/>
            <person name="Sorensen T."/>
            <person name="Nielsen M.R."/>
            <person name="Sondergaard T.E."/>
            <person name="Sorensen J.L."/>
            <person name="Fitzpatrick D.A."/>
            <person name="Frisvad J.C."/>
            <person name="Nielsen K.L."/>
        </authorList>
    </citation>
    <scope>NUCLEOTIDE SEQUENCE</scope>
    <source>
        <strain evidence="23">IBT 34128</strain>
    </source>
</reference>
<dbReference type="FunFam" id="3.30.420.140:FF:000007">
    <property type="entry name" value="Transcription elongation factor SPT6"/>
    <property type="match status" value="1"/>
</dbReference>
<dbReference type="SUPFAM" id="SSF101576">
    <property type="entry name" value="Supernatant protein factor (SPF), C-terminal domain"/>
    <property type="match status" value="1"/>
</dbReference>
<dbReference type="InterPro" id="IPR023319">
    <property type="entry name" value="Tex-like_HTH_dom_sf"/>
</dbReference>
<evidence type="ECO:0000256" key="2">
    <source>
        <dbReference type="ARBA" id="ARBA00004286"/>
    </source>
</evidence>
<evidence type="ECO:0000256" key="1">
    <source>
        <dbReference type="ARBA" id="ARBA00004123"/>
    </source>
</evidence>
<dbReference type="Pfam" id="PF01237">
    <property type="entry name" value="Oxysterol_BP"/>
    <property type="match status" value="1"/>
</dbReference>
<reference evidence="23" key="1">
    <citation type="submission" date="2022-11" db="EMBL/GenBank/DDBJ databases">
        <authorList>
            <person name="Petersen C."/>
        </authorList>
    </citation>
    <scope>NUCLEOTIDE SEQUENCE</scope>
    <source>
        <strain evidence="23">IBT 34128</strain>
    </source>
</reference>
<name>A0A9W9G9Q7_9EURO</name>
<dbReference type="SUPFAM" id="SSF50729">
    <property type="entry name" value="PH domain-like"/>
    <property type="match status" value="1"/>
</dbReference>
<dbReference type="SUPFAM" id="SSF53098">
    <property type="entry name" value="Ribonuclease H-like"/>
    <property type="match status" value="1"/>
</dbReference>
<comment type="function">
    <text evidence="19">Histone H3-H4 chaperone that plays a role in maintenance of chromatin structure during RNA polymerase II transcription elongation thereby repressing transcription initiation from cryptic promoters. Mediates the reassembly of nucleosomes onto the promoters of at least a selected set of genes during repression; the nucleosome reassembly is essential for transcriptional repression. Essential for viability.</text>
</comment>
<evidence type="ECO:0000259" key="22">
    <source>
        <dbReference type="PROSITE" id="PS50866"/>
    </source>
</evidence>
<dbReference type="GO" id="GO:0008023">
    <property type="term" value="C:transcription elongation factor complex"/>
    <property type="evidence" value="ECO:0007669"/>
    <property type="project" value="TreeGrafter"/>
</dbReference>
<keyword evidence="14" id="KW-0804">Transcription</keyword>
<dbReference type="Gene3D" id="1.10.10.2740">
    <property type="entry name" value="Spt6, Death-like domain"/>
    <property type="match status" value="1"/>
</dbReference>
<keyword evidence="8" id="KW-0158">Chromosome</keyword>
<feature type="region of interest" description="Disordered" evidence="20">
    <location>
        <begin position="1952"/>
        <end position="1992"/>
    </location>
</feature>
<comment type="subcellular location">
    <subcellularLocation>
        <location evidence="2">Chromosome</location>
    </subcellularLocation>
    <subcellularLocation>
        <location evidence="3">Cytoplasm</location>
    </subcellularLocation>
    <subcellularLocation>
        <location evidence="1">Nucleus</location>
    </subcellularLocation>
</comment>
<evidence type="ECO:0000259" key="21">
    <source>
        <dbReference type="PROSITE" id="PS50003"/>
    </source>
</evidence>
<dbReference type="InterPro" id="IPR055179">
    <property type="entry name" value="Tex-like_central_region"/>
</dbReference>
<dbReference type="PROSITE" id="PS50866">
    <property type="entry name" value="GOLD"/>
    <property type="match status" value="1"/>
</dbReference>
<evidence type="ECO:0000256" key="19">
    <source>
        <dbReference type="ARBA" id="ARBA00093389"/>
    </source>
</evidence>
<evidence type="ECO:0000256" key="5">
    <source>
        <dbReference type="ARBA" id="ARBA00009253"/>
    </source>
</evidence>
<comment type="similarity">
    <text evidence="5">Belongs to the SPT6 family.</text>
</comment>
<dbReference type="SUPFAM" id="SSF55550">
    <property type="entry name" value="SH2 domain"/>
    <property type="match status" value="1"/>
</dbReference>
<dbReference type="InterPro" id="IPR035019">
    <property type="entry name" value="Spt6_SH2_N"/>
</dbReference>
<evidence type="ECO:0000256" key="9">
    <source>
        <dbReference type="ARBA" id="ARBA00022490"/>
    </source>
</evidence>
<dbReference type="InterPro" id="IPR037027">
    <property type="entry name" value="YqgF/RNaseH-like_dom_sf"/>
</dbReference>
<accession>A0A9W9G9Q7</accession>
<dbReference type="PANTHER" id="PTHR10145">
    <property type="entry name" value="TRANSCRIPTION ELONGATION FACTOR SPT6"/>
    <property type="match status" value="1"/>
</dbReference>
<feature type="compositionally biased region" description="Polar residues" evidence="20">
    <location>
        <begin position="1623"/>
        <end position="1641"/>
    </location>
</feature>
<feature type="compositionally biased region" description="Acidic residues" evidence="20">
    <location>
        <begin position="1969"/>
        <end position="1982"/>
    </location>
</feature>
<dbReference type="InterPro" id="IPR001849">
    <property type="entry name" value="PH_domain"/>
</dbReference>
<dbReference type="CDD" id="cd09918">
    <property type="entry name" value="SH2_Nterm_SPT6_like"/>
    <property type="match status" value="1"/>
</dbReference>
<dbReference type="GeneID" id="81390147"/>
<evidence type="ECO:0000256" key="12">
    <source>
        <dbReference type="ARBA" id="ARBA00023055"/>
    </source>
</evidence>
<dbReference type="Gene3D" id="1.10.3500.10">
    <property type="entry name" value="Tex N-terminal region-like"/>
    <property type="match status" value="1"/>
</dbReference>
<dbReference type="GO" id="GO:0003677">
    <property type="term" value="F:DNA binding"/>
    <property type="evidence" value="ECO:0007669"/>
    <property type="project" value="InterPro"/>
</dbReference>
<dbReference type="InterPro" id="IPR000648">
    <property type="entry name" value="Oxysterol-bd"/>
</dbReference>
<dbReference type="Pfam" id="PF14633">
    <property type="entry name" value="SH2_2"/>
    <property type="match status" value="1"/>
</dbReference>
<dbReference type="InterPro" id="IPR035018">
    <property type="entry name" value="Spt6_SH2_C"/>
</dbReference>
<feature type="region of interest" description="Disordered" evidence="20">
    <location>
        <begin position="1"/>
        <end position="182"/>
    </location>
</feature>
<evidence type="ECO:0000256" key="18">
    <source>
        <dbReference type="ARBA" id="ARBA00080336"/>
    </source>
</evidence>
<dbReference type="InterPro" id="IPR010994">
    <property type="entry name" value="RuvA_2-like"/>
</dbReference>
<dbReference type="InterPro" id="IPR028083">
    <property type="entry name" value="Spt6_acidic_N_dom"/>
</dbReference>
<dbReference type="Pfam" id="PF14639">
    <property type="entry name" value="YqgF"/>
    <property type="match status" value="1"/>
</dbReference>
<evidence type="ECO:0000256" key="8">
    <source>
        <dbReference type="ARBA" id="ARBA00022454"/>
    </source>
</evidence>
<dbReference type="Gene3D" id="3.30.70.3490">
    <property type="match status" value="1"/>
</dbReference>
<dbReference type="InterPro" id="IPR035420">
    <property type="entry name" value="Spt6_SH2"/>
</dbReference>
<dbReference type="Gene3D" id="2.30.29.30">
    <property type="entry name" value="Pleckstrin-homology domain (PH domain)/Phosphotyrosine-binding domain (PTB)"/>
    <property type="match status" value="1"/>
</dbReference>
<evidence type="ECO:0000256" key="7">
    <source>
        <dbReference type="ARBA" id="ARBA00022448"/>
    </source>
</evidence>
<dbReference type="InterPro" id="IPR009038">
    <property type="entry name" value="GOLD_dom"/>
</dbReference>
<evidence type="ECO:0000256" key="11">
    <source>
        <dbReference type="ARBA" id="ARBA00022999"/>
    </source>
</evidence>
<feature type="compositionally biased region" description="Low complexity" evidence="20">
    <location>
        <begin position="1490"/>
        <end position="1525"/>
    </location>
</feature>
<keyword evidence="13" id="KW-0446">Lipid-binding</keyword>
<dbReference type="InterPro" id="IPR042066">
    <property type="entry name" value="Spt6_death-like"/>
</dbReference>
<dbReference type="InterPro" id="IPR000980">
    <property type="entry name" value="SH2"/>
</dbReference>
<evidence type="ECO:0000256" key="6">
    <source>
        <dbReference type="ARBA" id="ARBA00020248"/>
    </source>
</evidence>
<dbReference type="InterPro" id="IPR017072">
    <property type="entry name" value="TF_Spt6"/>
</dbReference>
<dbReference type="PANTHER" id="PTHR10145:SF6">
    <property type="entry name" value="TRANSCRIPTION ELONGATION FACTOR SPT6"/>
    <property type="match status" value="1"/>
</dbReference>
<evidence type="ECO:0000256" key="14">
    <source>
        <dbReference type="ARBA" id="ARBA00023163"/>
    </source>
</evidence>
<dbReference type="SMART" id="SM00233">
    <property type="entry name" value="PH"/>
    <property type="match status" value="1"/>
</dbReference>
<feature type="domain" description="PH" evidence="21">
    <location>
        <begin position="1638"/>
        <end position="1732"/>
    </location>
</feature>
<organism evidence="23 24">
    <name type="scientific">Penicillium alfredii</name>
    <dbReference type="NCBI Taxonomy" id="1506179"/>
    <lineage>
        <taxon>Eukaryota</taxon>
        <taxon>Fungi</taxon>
        <taxon>Dikarya</taxon>
        <taxon>Ascomycota</taxon>
        <taxon>Pezizomycotina</taxon>
        <taxon>Eurotiomycetes</taxon>
        <taxon>Eurotiomycetidae</taxon>
        <taxon>Eurotiales</taxon>
        <taxon>Aspergillaceae</taxon>
        <taxon>Penicillium</taxon>
    </lineage>
</organism>
<dbReference type="GO" id="GO:0005694">
    <property type="term" value="C:chromosome"/>
    <property type="evidence" value="ECO:0007669"/>
    <property type="project" value="UniProtKB-SubCell"/>
</dbReference>
<dbReference type="Pfam" id="PF14632">
    <property type="entry name" value="SPT6_acidic"/>
    <property type="match status" value="1"/>
</dbReference>
<dbReference type="SUPFAM" id="SSF158832">
    <property type="entry name" value="Tex N-terminal region-like"/>
    <property type="match status" value="1"/>
</dbReference>
<evidence type="ECO:0000256" key="13">
    <source>
        <dbReference type="ARBA" id="ARBA00023121"/>
    </source>
</evidence>
<dbReference type="CDD" id="cd02065">
    <property type="entry name" value="B12-binding_like"/>
    <property type="match status" value="1"/>
</dbReference>
<feature type="region of interest" description="Disordered" evidence="20">
    <location>
        <begin position="1597"/>
        <end position="1648"/>
    </location>
</feature>